<organism evidence="1 2">
    <name type="scientific">Candidatus Competibacter phosphatis</name>
    <dbReference type="NCBI Taxonomy" id="221280"/>
    <lineage>
        <taxon>Bacteria</taxon>
        <taxon>Pseudomonadati</taxon>
        <taxon>Pseudomonadota</taxon>
        <taxon>Gammaproteobacteria</taxon>
        <taxon>Candidatus Competibacteraceae</taxon>
        <taxon>Candidatus Competibacter</taxon>
    </lineage>
</organism>
<comment type="caution">
    <text evidence="1">The sequence shown here is derived from an EMBL/GenBank/DDBJ whole genome shotgun (WGS) entry which is preliminary data.</text>
</comment>
<evidence type="ECO:0000313" key="1">
    <source>
        <dbReference type="EMBL" id="NMQ17979.1"/>
    </source>
</evidence>
<name>A0ABX1TH51_9GAMM</name>
<keyword evidence="2" id="KW-1185">Reference proteome</keyword>
<proteinExistence type="predicted"/>
<gene>
    <name evidence="1" type="ORF">E4P82_01450</name>
</gene>
<accession>A0ABX1TH51</accession>
<sequence length="66" mass="7245">MAVVYGQGDGRRQGRMLATSHLKYGNPDTLGQFWSFPATCELRDGLLQAGALRPETTAMEQDDTVD</sequence>
<dbReference type="Proteomes" id="UP000760480">
    <property type="component" value="Unassembled WGS sequence"/>
</dbReference>
<evidence type="ECO:0000313" key="2">
    <source>
        <dbReference type="Proteomes" id="UP000760480"/>
    </source>
</evidence>
<reference evidence="1 2" key="1">
    <citation type="submission" date="2019-03" db="EMBL/GenBank/DDBJ databases">
        <title>Metabolic reconstructions from genomes of highly enriched 'Candidatus Accumulibacter' and 'Candidatus Competibacter' bioreactor populations.</title>
        <authorList>
            <person name="Annavajhala M.K."/>
            <person name="Welles L."/>
            <person name="Abbas B."/>
            <person name="Sorokin D."/>
            <person name="Park H."/>
            <person name="Van Loosdrecht M."/>
            <person name="Chandran K."/>
        </authorList>
    </citation>
    <scope>NUCLEOTIDE SEQUENCE [LARGE SCALE GENOMIC DNA]</scope>
    <source>
        <strain evidence="1 2">SBR_G</strain>
    </source>
</reference>
<protein>
    <submittedName>
        <fullName evidence="1">Uncharacterized protein</fullName>
    </submittedName>
</protein>
<dbReference type="EMBL" id="SPMZ01000004">
    <property type="protein sequence ID" value="NMQ17979.1"/>
    <property type="molecule type" value="Genomic_DNA"/>
</dbReference>